<dbReference type="Proteomes" id="UP000053237">
    <property type="component" value="Unassembled WGS sequence"/>
</dbReference>
<reference evidence="2 3" key="1">
    <citation type="submission" date="2012-05" db="EMBL/GenBank/DDBJ databases">
        <title>Recombination and specialization in a pathogen metapopulation.</title>
        <authorList>
            <person name="Gardiner A."/>
            <person name="Kemen E."/>
            <person name="Schultz-Larsen T."/>
            <person name="MacLean D."/>
            <person name="Van Oosterhout C."/>
            <person name="Jones J.D.G."/>
        </authorList>
    </citation>
    <scope>NUCLEOTIDE SEQUENCE [LARGE SCALE GENOMIC DNA]</scope>
    <source>
        <strain evidence="2 3">Ac Nc2</strain>
    </source>
</reference>
<feature type="region of interest" description="Disordered" evidence="1">
    <location>
        <begin position="30"/>
        <end position="109"/>
    </location>
</feature>
<name>A0A024GK51_9STRA</name>
<feature type="compositionally biased region" description="Basic and acidic residues" evidence="1">
    <location>
        <begin position="94"/>
        <end position="109"/>
    </location>
</feature>
<protein>
    <submittedName>
        <fullName evidence="2">Uncharacterized protein</fullName>
    </submittedName>
</protein>
<dbReference type="AlphaFoldDB" id="A0A024GK51"/>
<feature type="compositionally biased region" description="Polar residues" evidence="1">
    <location>
        <begin position="174"/>
        <end position="188"/>
    </location>
</feature>
<sequence>MASLEQSLMDLDFMTNTFLAPTYPTRILMGSMSRTDDDDFFKDLPQMQGNKNEQSQTGEQEQQKKEDQQGYSSYSYSTSSIVDENGRRISSSRRRYEDSTGRLKAVHERDVDGKRLTTIWNRPKKDEEGEHRTICSSGSPEDFEKLWSETSFGKAHQKKLEEGANANQKKPEENLQQPQEKSGSETAP</sequence>
<feature type="compositionally biased region" description="Basic and acidic residues" evidence="1">
    <location>
        <begin position="123"/>
        <end position="133"/>
    </location>
</feature>
<organism evidence="2 3">
    <name type="scientific">Albugo candida</name>
    <dbReference type="NCBI Taxonomy" id="65357"/>
    <lineage>
        <taxon>Eukaryota</taxon>
        <taxon>Sar</taxon>
        <taxon>Stramenopiles</taxon>
        <taxon>Oomycota</taxon>
        <taxon>Peronosporomycetes</taxon>
        <taxon>Albuginales</taxon>
        <taxon>Albuginaceae</taxon>
        <taxon>Albugo</taxon>
    </lineage>
</organism>
<accession>A0A024GK51</accession>
<keyword evidence="3" id="KW-1185">Reference proteome</keyword>
<feature type="compositionally biased region" description="Low complexity" evidence="1">
    <location>
        <begin position="69"/>
        <end position="80"/>
    </location>
</feature>
<feature type="region of interest" description="Disordered" evidence="1">
    <location>
        <begin position="121"/>
        <end position="188"/>
    </location>
</feature>
<dbReference type="OrthoDB" id="161294at2759"/>
<gene>
    <name evidence="2" type="ORF">BN9_081260</name>
</gene>
<evidence type="ECO:0000313" key="2">
    <source>
        <dbReference type="EMBL" id="CCI47148.1"/>
    </source>
</evidence>
<dbReference type="EMBL" id="CAIX01000154">
    <property type="protein sequence ID" value="CCI47148.1"/>
    <property type="molecule type" value="Genomic_DNA"/>
</dbReference>
<evidence type="ECO:0000313" key="3">
    <source>
        <dbReference type="Proteomes" id="UP000053237"/>
    </source>
</evidence>
<dbReference type="InParanoid" id="A0A024GK51"/>
<proteinExistence type="predicted"/>
<evidence type="ECO:0000256" key="1">
    <source>
        <dbReference type="SAM" id="MobiDB-lite"/>
    </source>
</evidence>
<comment type="caution">
    <text evidence="2">The sequence shown here is derived from an EMBL/GenBank/DDBJ whole genome shotgun (WGS) entry which is preliminary data.</text>
</comment>